<evidence type="ECO:0000256" key="4">
    <source>
        <dbReference type="SAM" id="MobiDB-lite"/>
    </source>
</evidence>
<reference evidence="7" key="1">
    <citation type="submission" date="2025-08" db="UniProtKB">
        <authorList>
            <consortium name="RefSeq"/>
        </authorList>
    </citation>
    <scope>IDENTIFICATION</scope>
    <source>
        <tissue evidence="7">Tentacle</tissue>
    </source>
</reference>
<feature type="compositionally biased region" description="Pro residues" evidence="4">
    <location>
        <begin position="9"/>
        <end position="40"/>
    </location>
</feature>
<feature type="domain" description="Cysteine-rich transmembrane" evidence="5">
    <location>
        <begin position="62"/>
        <end position="101"/>
    </location>
</feature>
<dbReference type="RefSeq" id="XP_031562042.1">
    <property type="nucleotide sequence ID" value="XM_031706182.1"/>
</dbReference>
<evidence type="ECO:0000256" key="2">
    <source>
        <dbReference type="ARBA" id="ARBA00009444"/>
    </source>
</evidence>
<evidence type="ECO:0000259" key="5">
    <source>
        <dbReference type="Pfam" id="PF12734"/>
    </source>
</evidence>
<proteinExistence type="inferred from homology"/>
<protein>
    <submittedName>
        <fullName evidence="7">Cysteine-rich and transmembrane domain-containing protein 1-like</fullName>
    </submittedName>
</protein>
<name>A0A6P8IA39_ACTTE</name>
<dbReference type="InterPro" id="IPR028144">
    <property type="entry name" value="CYSTM_dom"/>
</dbReference>
<organism evidence="6 7">
    <name type="scientific">Actinia tenebrosa</name>
    <name type="common">Australian red waratah sea anemone</name>
    <dbReference type="NCBI Taxonomy" id="6105"/>
    <lineage>
        <taxon>Eukaryota</taxon>
        <taxon>Metazoa</taxon>
        <taxon>Cnidaria</taxon>
        <taxon>Anthozoa</taxon>
        <taxon>Hexacorallia</taxon>
        <taxon>Actiniaria</taxon>
        <taxon>Actiniidae</taxon>
        <taxon>Actinia</taxon>
    </lineage>
</organism>
<dbReference type="InParanoid" id="A0A6P8IA39"/>
<dbReference type="OrthoDB" id="10490757at2759"/>
<accession>A0A6P8IA39</accession>
<evidence type="ECO:0000256" key="1">
    <source>
        <dbReference type="ARBA" id="ARBA00004370"/>
    </source>
</evidence>
<dbReference type="Proteomes" id="UP000515163">
    <property type="component" value="Unplaced"/>
</dbReference>
<comment type="similarity">
    <text evidence="2">Belongs to the CYSTM1 family.</text>
</comment>
<evidence type="ECO:0000313" key="6">
    <source>
        <dbReference type="Proteomes" id="UP000515163"/>
    </source>
</evidence>
<keyword evidence="3" id="KW-0472">Membrane</keyword>
<gene>
    <name evidence="7" type="primary">LOC116297869</name>
</gene>
<dbReference type="KEGG" id="aten:116297869"/>
<dbReference type="Pfam" id="PF12734">
    <property type="entry name" value="CYSTM"/>
    <property type="match status" value="1"/>
</dbReference>
<evidence type="ECO:0000313" key="7">
    <source>
        <dbReference type="RefSeq" id="XP_031562042.1"/>
    </source>
</evidence>
<feature type="region of interest" description="Disordered" evidence="4">
    <location>
        <begin position="1"/>
        <end position="65"/>
    </location>
</feature>
<dbReference type="GeneID" id="116297869"/>
<dbReference type="AlphaFoldDB" id="A0A6P8IA39"/>
<feature type="compositionally biased region" description="Low complexity" evidence="4">
    <location>
        <begin position="41"/>
        <end position="58"/>
    </location>
</feature>
<sequence>MSYQQPYNPAYPPPGPYPPSGPYQQGPPPPGFNPPPPQYSPYPQQQYGPQYGPPHQGGTTVYTQQPDTVYVYEDQRRRRDTSGEECFLWGLCAACLCCCLLND</sequence>
<keyword evidence="6" id="KW-1185">Reference proteome</keyword>
<evidence type="ECO:0000256" key="3">
    <source>
        <dbReference type="ARBA" id="ARBA00023136"/>
    </source>
</evidence>
<comment type="subcellular location">
    <subcellularLocation>
        <location evidence="1">Membrane</location>
    </subcellularLocation>
</comment>